<evidence type="ECO:0000256" key="13">
    <source>
        <dbReference type="HAMAP-Rule" id="MF_00158"/>
    </source>
</evidence>
<dbReference type="CDD" id="cd00560">
    <property type="entry name" value="PanC"/>
    <property type="match status" value="1"/>
</dbReference>
<evidence type="ECO:0000256" key="1">
    <source>
        <dbReference type="ARBA" id="ARBA00004496"/>
    </source>
</evidence>
<keyword evidence="8 13" id="KW-0566">Pantothenate biosynthesis</keyword>
<name>E3H7X1_ILYPC</name>
<gene>
    <name evidence="13" type="primary">panC</name>
    <name evidence="14" type="ordered locus">Ilyop_1142</name>
</gene>
<feature type="binding site" evidence="13">
    <location>
        <begin position="30"/>
        <end position="37"/>
    </location>
    <ligand>
        <name>ATP</name>
        <dbReference type="ChEBI" id="CHEBI:30616"/>
    </ligand>
</feature>
<dbReference type="GO" id="GO:0015940">
    <property type="term" value="P:pantothenate biosynthetic process"/>
    <property type="evidence" value="ECO:0007669"/>
    <property type="project" value="UniProtKB-UniRule"/>
</dbReference>
<feature type="binding site" evidence="13">
    <location>
        <begin position="184"/>
        <end position="187"/>
    </location>
    <ligand>
        <name>ATP</name>
        <dbReference type="ChEBI" id="CHEBI:30616"/>
    </ligand>
</feature>
<evidence type="ECO:0000256" key="3">
    <source>
        <dbReference type="ARBA" id="ARBA00009256"/>
    </source>
</evidence>
<comment type="function">
    <text evidence="12 13">Catalyzes the condensation of pantoate with beta-alanine in an ATP-dependent reaction via a pantoyl-adenylate intermediate.</text>
</comment>
<dbReference type="InterPro" id="IPR003721">
    <property type="entry name" value="Pantoate_ligase"/>
</dbReference>
<dbReference type="Gene3D" id="3.30.1300.10">
    <property type="entry name" value="Pantoate-beta-alanine ligase, C-terminal domain"/>
    <property type="match status" value="1"/>
</dbReference>
<dbReference type="PANTHER" id="PTHR21299:SF1">
    <property type="entry name" value="PANTOATE--BETA-ALANINE LIGASE"/>
    <property type="match status" value="1"/>
</dbReference>
<dbReference type="HOGENOM" id="CLU_047148_0_0_0"/>
<dbReference type="OrthoDB" id="9773087at2"/>
<evidence type="ECO:0000256" key="10">
    <source>
        <dbReference type="ARBA" id="ARBA00022840"/>
    </source>
</evidence>
<evidence type="ECO:0000256" key="8">
    <source>
        <dbReference type="ARBA" id="ARBA00022655"/>
    </source>
</evidence>
<protein>
    <recommendedName>
        <fullName evidence="5 13">Pantothenate synthetase</fullName>
        <shortName evidence="13">PS</shortName>
        <ecNumber evidence="4 13">6.3.2.1</ecNumber>
    </recommendedName>
    <alternativeName>
        <fullName evidence="13">Pantoate--beta-alanine ligase</fullName>
    </alternativeName>
    <alternativeName>
        <fullName evidence="13">Pantoate-activating enzyme</fullName>
    </alternativeName>
</protein>
<evidence type="ECO:0000256" key="12">
    <source>
        <dbReference type="ARBA" id="ARBA00055042"/>
    </source>
</evidence>
<dbReference type="Proteomes" id="UP000006875">
    <property type="component" value="Chromosome"/>
</dbReference>
<keyword evidence="7 13" id="KW-0436">Ligase</keyword>
<dbReference type="GO" id="GO:0004592">
    <property type="term" value="F:pantoate-beta-alanine ligase activity"/>
    <property type="evidence" value="ECO:0007669"/>
    <property type="project" value="UniProtKB-UniRule"/>
</dbReference>
<comment type="miscellaneous">
    <text evidence="13">The reaction proceeds by a bi uni uni bi ping pong mechanism.</text>
</comment>
<proteinExistence type="inferred from homology"/>
<evidence type="ECO:0000256" key="5">
    <source>
        <dbReference type="ARBA" id="ARBA00014155"/>
    </source>
</evidence>
<evidence type="ECO:0000256" key="11">
    <source>
        <dbReference type="ARBA" id="ARBA00048258"/>
    </source>
</evidence>
<keyword evidence="9 13" id="KW-0547">Nucleotide-binding</keyword>
<evidence type="ECO:0000313" key="15">
    <source>
        <dbReference type="Proteomes" id="UP000006875"/>
    </source>
</evidence>
<dbReference type="AlphaFoldDB" id="E3H7X1"/>
<dbReference type="PANTHER" id="PTHR21299">
    <property type="entry name" value="CYTIDYLATE KINASE/PANTOATE-BETA-ALANINE LIGASE"/>
    <property type="match status" value="1"/>
</dbReference>
<dbReference type="EMBL" id="CP002281">
    <property type="protein sequence ID" value="ADO82923.1"/>
    <property type="molecule type" value="Genomic_DNA"/>
</dbReference>
<dbReference type="GO" id="GO:0005524">
    <property type="term" value="F:ATP binding"/>
    <property type="evidence" value="ECO:0007669"/>
    <property type="project" value="UniProtKB-KW"/>
</dbReference>
<dbReference type="KEGG" id="ipo:Ilyop_1142"/>
<keyword evidence="15" id="KW-1185">Reference proteome</keyword>
<accession>E3H7X1</accession>
<dbReference type="HAMAP" id="MF_00158">
    <property type="entry name" value="PanC"/>
    <property type="match status" value="1"/>
</dbReference>
<comment type="catalytic activity">
    <reaction evidence="11 13">
        <text>(R)-pantoate + beta-alanine + ATP = (R)-pantothenate + AMP + diphosphate + H(+)</text>
        <dbReference type="Rhea" id="RHEA:10912"/>
        <dbReference type="ChEBI" id="CHEBI:15378"/>
        <dbReference type="ChEBI" id="CHEBI:15980"/>
        <dbReference type="ChEBI" id="CHEBI:29032"/>
        <dbReference type="ChEBI" id="CHEBI:30616"/>
        <dbReference type="ChEBI" id="CHEBI:33019"/>
        <dbReference type="ChEBI" id="CHEBI:57966"/>
        <dbReference type="ChEBI" id="CHEBI:456215"/>
        <dbReference type="EC" id="6.3.2.1"/>
    </reaction>
</comment>
<evidence type="ECO:0000256" key="9">
    <source>
        <dbReference type="ARBA" id="ARBA00022741"/>
    </source>
</evidence>
<dbReference type="NCBIfam" id="TIGR00018">
    <property type="entry name" value="panC"/>
    <property type="match status" value="1"/>
</dbReference>
<evidence type="ECO:0000313" key="14">
    <source>
        <dbReference type="EMBL" id="ADO82923.1"/>
    </source>
</evidence>
<dbReference type="NCBIfam" id="TIGR00125">
    <property type="entry name" value="cyt_tran_rel"/>
    <property type="match status" value="1"/>
</dbReference>
<feature type="binding site" evidence="13">
    <location>
        <position position="153"/>
    </location>
    <ligand>
        <name>(R)-pantoate</name>
        <dbReference type="ChEBI" id="CHEBI:15980"/>
    </ligand>
</feature>
<dbReference type="Gene3D" id="3.40.50.620">
    <property type="entry name" value="HUPs"/>
    <property type="match status" value="1"/>
</dbReference>
<reference evidence="14 15" key="1">
    <citation type="journal article" date="2010" name="Stand. Genomic Sci.">
        <title>Complete genome sequence of Ilyobacter polytropus type strain (CuHbu1).</title>
        <authorList>
            <person name="Sikorski J."/>
            <person name="Chertkov O."/>
            <person name="Lapidus A."/>
            <person name="Nolan M."/>
            <person name="Lucas S."/>
            <person name="Del Rio T.G."/>
            <person name="Tice H."/>
            <person name="Cheng J.F."/>
            <person name="Tapia R."/>
            <person name="Han C."/>
            <person name="Goodwin L."/>
            <person name="Pitluck S."/>
            <person name="Liolios K."/>
            <person name="Ivanova N."/>
            <person name="Mavromatis K."/>
            <person name="Mikhailova N."/>
            <person name="Pati A."/>
            <person name="Chen A."/>
            <person name="Palaniappan K."/>
            <person name="Land M."/>
            <person name="Hauser L."/>
            <person name="Chang Y.J."/>
            <person name="Jeffries C.D."/>
            <person name="Brambilla E."/>
            <person name="Yasawong M."/>
            <person name="Rohde M."/>
            <person name="Pukall R."/>
            <person name="Spring S."/>
            <person name="Goker M."/>
            <person name="Woyke T."/>
            <person name="Bristow J."/>
            <person name="Eisen J.A."/>
            <person name="Markowitz V."/>
            <person name="Hugenholtz P."/>
            <person name="Kyrpides N.C."/>
            <person name="Klenk H.P."/>
        </authorList>
    </citation>
    <scope>NUCLEOTIDE SEQUENCE [LARGE SCALE GENOMIC DNA]</scope>
    <source>
        <strain evidence="15">ATCC 51220 / DSM 2926 / LMG 16218 / CuHBu1</strain>
    </source>
</reference>
<evidence type="ECO:0000256" key="4">
    <source>
        <dbReference type="ARBA" id="ARBA00012219"/>
    </source>
</evidence>
<feature type="active site" description="Proton donor" evidence="13">
    <location>
        <position position="37"/>
    </location>
</feature>
<dbReference type="InterPro" id="IPR042176">
    <property type="entry name" value="Pantoate_ligase_C"/>
</dbReference>
<dbReference type="EC" id="6.3.2.1" evidence="4 13"/>
<dbReference type="InterPro" id="IPR004821">
    <property type="entry name" value="Cyt_trans-like"/>
</dbReference>
<feature type="binding site" evidence="13">
    <location>
        <position position="61"/>
    </location>
    <ligand>
        <name>(R)-pantoate</name>
        <dbReference type="ChEBI" id="CHEBI:15980"/>
    </ligand>
</feature>
<evidence type="ECO:0000256" key="7">
    <source>
        <dbReference type="ARBA" id="ARBA00022598"/>
    </source>
</evidence>
<dbReference type="RefSeq" id="WP_013387590.1">
    <property type="nucleotide sequence ID" value="NC_014632.1"/>
</dbReference>
<comment type="similarity">
    <text evidence="3 13">Belongs to the pantothenate synthetase family.</text>
</comment>
<dbReference type="UniPathway" id="UPA00028">
    <property type="reaction ID" value="UER00005"/>
</dbReference>
<dbReference type="FunFam" id="3.40.50.620:FF:000114">
    <property type="entry name" value="Pantothenate synthetase"/>
    <property type="match status" value="1"/>
</dbReference>
<keyword evidence="10 13" id="KW-0067">ATP-binding</keyword>
<feature type="binding site" evidence="13">
    <location>
        <begin position="147"/>
        <end position="150"/>
    </location>
    <ligand>
        <name>ATP</name>
        <dbReference type="ChEBI" id="CHEBI:30616"/>
    </ligand>
</feature>
<feature type="binding site" evidence="13">
    <location>
        <position position="61"/>
    </location>
    <ligand>
        <name>beta-alanine</name>
        <dbReference type="ChEBI" id="CHEBI:57966"/>
    </ligand>
</feature>
<dbReference type="SUPFAM" id="SSF52374">
    <property type="entry name" value="Nucleotidylyl transferase"/>
    <property type="match status" value="1"/>
</dbReference>
<organism evidence="14 15">
    <name type="scientific">Ilyobacter polytropus (strain ATCC 51220 / DSM 2926 / LMG 16218 / CuHBu1)</name>
    <dbReference type="NCBI Taxonomy" id="572544"/>
    <lineage>
        <taxon>Bacteria</taxon>
        <taxon>Fusobacteriati</taxon>
        <taxon>Fusobacteriota</taxon>
        <taxon>Fusobacteriia</taxon>
        <taxon>Fusobacteriales</taxon>
        <taxon>Fusobacteriaceae</taxon>
        <taxon>Ilyobacter</taxon>
    </lineage>
</organism>
<dbReference type="Pfam" id="PF02569">
    <property type="entry name" value="Pantoate_ligase"/>
    <property type="match status" value="1"/>
</dbReference>
<feature type="binding site" evidence="13">
    <location>
        <position position="176"/>
    </location>
    <ligand>
        <name>ATP</name>
        <dbReference type="ChEBI" id="CHEBI:30616"/>
    </ligand>
</feature>
<evidence type="ECO:0000256" key="2">
    <source>
        <dbReference type="ARBA" id="ARBA00004990"/>
    </source>
</evidence>
<comment type="subcellular location">
    <subcellularLocation>
        <location evidence="1 13">Cytoplasm</location>
    </subcellularLocation>
</comment>
<evidence type="ECO:0000256" key="6">
    <source>
        <dbReference type="ARBA" id="ARBA00022490"/>
    </source>
</evidence>
<keyword evidence="6 13" id="KW-0963">Cytoplasm</keyword>
<dbReference type="InterPro" id="IPR014729">
    <property type="entry name" value="Rossmann-like_a/b/a_fold"/>
</dbReference>
<comment type="subunit">
    <text evidence="13">Homodimer.</text>
</comment>
<comment type="pathway">
    <text evidence="2 13">Cofactor biosynthesis; (R)-pantothenate biosynthesis; (R)-pantothenate from (R)-pantoate and beta-alanine: step 1/1.</text>
</comment>
<dbReference type="STRING" id="572544.Ilyop_1142"/>
<dbReference type="GO" id="GO:0005829">
    <property type="term" value="C:cytosol"/>
    <property type="evidence" value="ECO:0007669"/>
    <property type="project" value="TreeGrafter"/>
</dbReference>
<dbReference type="eggNOG" id="COG0414">
    <property type="taxonomic scope" value="Bacteria"/>
</dbReference>
<sequence length="281" mass="31159">MEVLRSISEIKEKVNEWKSNGLSVGFVPTMGYLHAGHKSLIEKASSENDRVVVSVFVNPKQFDNENDLETYPSNLQGDKALIAGAGGDIIFAPTAAEMYPDGFATLVDIEGLDKELCGATRPGHFRGVCTVVTKLFLIVTPDRAYFGEKDFQQLAIIKRFTKDLNIPVEIIGCPIVREEDGLAMSSRNAKLSEEERRKALIIIEALNIIKEMVYQGTSDVEELKKEASRKISTMDIAKIDYFEIVDPDTLEKIDVVKEKALAATAVFIGKTRLIDNMIIGE</sequence>